<keyword evidence="2" id="KW-1185">Reference proteome</keyword>
<protein>
    <submittedName>
        <fullName evidence="1">Uncharacterized protein</fullName>
    </submittedName>
</protein>
<name>A0A9W9LSS7_9EURO</name>
<sequence>MVNWKFAAMTLPALKQVLPQYAQRFFSVGTESVFKPDASKTCLKFNEKDDDEPCCGCYEMDWYYGYGDIPPYDGCDACATTDTVCTWPDGYKRGTDFDSARFCSTQGLSSKRDVIATDKDDTLADDDDTDGDEGLTLYERDYNPNNPTATISRKTVSLCTDKYSVGKDGRYPAFPKLADRPWDGIENGRWETISKYWGNTSESCTDWSVDAIFPHDNRSTPRGLKRARYEKLTLYTAEHVFEGQLMGDFFTWWLNKGTIRDQIPPAINPTQVMGCSQAKDYVTADDIHWSGANSDSFFDHMLFELGSIGHLDRLTIFLGRPNGMKGAMFKGIAAISTSSSRTGFSSKDADAQLQSVKEMGMVFEYLNNPKVWQNFCATFEAVYDLLGEFDDYHAQQGTGLPAIQPEWPKYIRTTLKSISNRSGIALFNYFRLRAQPNNAYFNTLWMINMRVNYGKLSFTGTCPHLP</sequence>
<dbReference type="GeneID" id="81422576"/>
<dbReference type="EMBL" id="JAPQKN010000001">
    <property type="protein sequence ID" value="KAJ5175398.1"/>
    <property type="molecule type" value="Genomic_DNA"/>
</dbReference>
<dbReference type="AlphaFoldDB" id="A0A9W9LSS7"/>
<dbReference type="Proteomes" id="UP001149163">
    <property type="component" value="Unassembled WGS sequence"/>
</dbReference>
<gene>
    <name evidence="1" type="ORF">N7482_001275</name>
</gene>
<evidence type="ECO:0000313" key="1">
    <source>
        <dbReference type="EMBL" id="KAJ5175398.1"/>
    </source>
</evidence>
<organism evidence="1 2">
    <name type="scientific">Penicillium canariense</name>
    <dbReference type="NCBI Taxonomy" id="189055"/>
    <lineage>
        <taxon>Eukaryota</taxon>
        <taxon>Fungi</taxon>
        <taxon>Dikarya</taxon>
        <taxon>Ascomycota</taxon>
        <taxon>Pezizomycotina</taxon>
        <taxon>Eurotiomycetes</taxon>
        <taxon>Eurotiomycetidae</taxon>
        <taxon>Eurotiales</taxon>
        <taxon>Aspergillaceae</taxon>
        <taxon>Penicillium</taxon>
    </lineage>
</organism>
<dbReference type="RefSeq" id="XP_056547006.1">
    <property type="nucleotide sequence ID" value="XM_056683400.1"/>
</dbReference>
<accession>A0A9W9LSS7</accession>
<reference evidence="1" key="2">
    <citation type="journal article" date="2023" name="IMA Fungus">
        <title>Comparative genomic study of the Penicillium genus elucidates a diverse pangenome and 15 lateral gene transfer events.</title>
        <authorList>
            <person name="Petersen C."/>
            <person name="Sorensen T."/>
            <person name="Nielsen M.R."/>
            <person name="Sondergaard T.E."/>
            <person name="Sorensen J.L."/>
            <person name="Fitzpatrick D.A."/>
            <person name="Frisvad J.C."/>
            <person name="Nielsen K.L."/>
        </authorList>
    </citation>
    <scope>NUCLEOTIDE SEQUENCE</scope>
    <source>
        <strain evidence="1">IBT 26290</strain>
    </source>
</reference>
<comment type="caution">
    <text evidence="1">The sequence shown here is derived from an EMBL/GenBank/DDBJ whole genome shotgun (WGS) entry which is preliminary data.</text>
</comment>
<dbReference type="OrthoDB" id="4334234at2759"/>
<evidence type="ECO:0000313" key="2">
    <source>
        <dbReference type="Proteomes" id="UP001149163"/>
    </source>
</evidence>
<proteinExistence type="predicted"/>
<reference evidence="1" key="1">
    <citation type="submission" date="2022-11" db="EMBL/GenBank/DDBJ databases">
        <authorList>
            <person name="Petersen C."/>
        </authorList>
    </citation>
    <scope>NUCLEOTIDE SEQUENCE</scope>
    <source>
        <strain evidence="1">IBT 26290</strain>
    </source>
</reference>